<sequence>MQISIFEPKFNQAVIDLILTIQQEEFSLLISLTEQPDLLDIENSYQKQGGQFWVAINERKEVLGCIGLVALEQDNVALKKMFVSKNYRKAGLGKELLKAFVAYCQKEQKKTIFLGTTTDFEAAQHFYRKFGFQAIESSNLPTDFPRLAVDNRFYTYIIN</sequence>
<dbReference type="AlphaFoldDB" id="A0A139R509"/>
<proteinExistence type="predicted"/>
<dbReference type="InterPro" id="IPR050769">
    <property type="entry name" value="NAT_camello-type"/>
</dbReference>
<evidence type="ECO:0000313" key="5">
    <source>
        <dbReference type="Proteomes" id="UP000070198"/>
    </source>
</evidence>
<dbReference type="GO" id="GO:0008080">
    <property type="term" value="F:N-acetyltransferase activity"/>
    <property type="evidence" value="ECO:0007669"/>
    <property type="project" value="InterPro"/>
</dbReference>
<dbReference type="PANTHER" id="PTHR13947:SF37">
    <property type="entry name" value="LD18367P"/>
    <property type="match status" value="1"/>
</dbReference>
<dbReference type="Gene3D" id="3.40.630.30">
    <property type="match status" value="1"/>
</dbReference>
<keyword evidence="1 4" id="KW-0808">Transferase</keyword>
<dbReference type="Proteomes" id="UP000071927">
    <property type="component" value="Unassembled WGS sequence"/>
</dbReference>
<evidence type="ECO:0000259" key="2">
    <source>
        <dbReference type="PROSITE" id="PS51186"/>
    </source>
</evidence>
<organism evidence="4 6">
    <name type="scientific">Streptococcus gallolyticus</name>
    <dbReference type="NCBI Taxonomy" id="315405"/>
    <lineage>
        <taxon>Bacteria</taxon>
        <taxon>Bacillati</taxon>
        <taxon>Bacillota</taxon>
        <taxon>Bacilli</taxon>
        <taxon>Lactobacillales</taxon>
        <taxon>Streptococcaceae</taxon>
        <taxon>Streptococcus</taxon>
    </lineage>
</organism>
<name>A0A139R509_9STRE</name>
<dbReference type="PANTHER" id="PTHR13947">
    <property type="entry name" value="GNAT FAMILY N-ACETYLTRANSFERASE"/>
    <property type="match status" value="1"/>
</dbReference>
<dbReference type="CDD" id="cd04301">
    <property type="entry name" value="NAT_SF"/>
    <property type="match status" value="1"/>
</dbReference>
<evidence type="ECO:0000313" key="4">
    <source>
        <dbReference type="EMBL" id="KXU09796.1"/>
    </source>
</evidence>
<protein>
    <submittedName>
        <fullName evidence="4">GNAT family acetyltransferase</fullName>
    </submittedName>
</protein>
<dbReference type="EMBL" id="LQOF01000013">
    <property type="protein sequence ID" value="KXT73797.1"/>
    <property type="molecule type" value="Genomic_DNA"/>
</dbReference>
<dbReference type="RefSeq" id="WP_061458090.1">
    <property type="nucleotide sequence ID" value="NZ_KQ968744.1"/>
</dbReference>
<dbReference type="Proteomes" id="UP000070198">
    <property type="component" value="Unassembled WGS sequence"/>
</dbReference>
<dbReference type="PATRIC" id="fig|315405.11.peg.91"/>
<comment type="caution">
    <text evidence="4">The sequence shown here is derived from an EMBL/GenBank/DDBJ whole genome shotgun (WGS) entry which is preliminary data.</text>
</comment>
<dbReference type="EMBL" id="LQXV01000131">
    <property type="protein sequence ID" value="KXU09796.1"/>
    <property type="molecule type" value="Genomic_DNA"/>
</dbReference>
<dbReference type="SUPFAM" id="SSF55729">
    <property type="entry name" value="Acyl-CoA N-acyltransferases (Nat)"/>
    <property type="match status" value="1"/>
</dbReference>
<reference evidence="5 6" key="1">
    <citation type="submission" date="2016-01" db="EMBL/GenBank/DDBJ databases">
        <title>Highly variable Streptococcus oralis are common among viridans streptococci isolated from primates.</title>
        <authorList>
            <person name="Denapaite D."/>
            <person name="Rieger M."/>
            <person name="Koendgen S."/>
            <person name="Brueckner R."/>
            <person name="Ochigava I."/>
            <person name="Kappeler P."/>
            <person name="Maetz-Rensing K."/>
            <person name="Leendertz F."/>
            <person name="Hakenbeck R."/>
        </authorList>
    </citation>
    <scope>NUCLEOTIDE SEQUENCE [LARGE SCALE GENOMIC DNA]</scope>
    <source>
        <strain evidence="3 5">DD02</strain>
        <strain evidence="4 6">DD03</strain>
    </source>
</reference>
<gene>
    <name evidence="3" type="ORF">SGADD02_00081</name>
    <name evidence="4" type="ORF">SGADD03_00468</name>
</gene>
<dbReference type="InterPro" id="IPR000182">
    <property type="entry name" value="GNAT_dom"/>
</dbReference>
<feature type="domain" description="N-acetyltransferase" evidence="2">
    <location>
        <begin position="1"/>
        <end position="156"/>
    </location>
</feature>
<dbReference type="InterPro" id="IPR016181">
    <property type="entry name" value="Acyl_CoA_acyltransferase"/>
</dbReference>
<dbReference type="Pfam" id="PF00583">
    <property type="entry name" value="Acetyltransf_1"/>
    <property type="match status" value="1"/>
</dbReference>
<evidence type="ECO:0000313" key="6">
    <source>
        <dbReference type="Proteomes" id="UP000071927"/>
    </source>
</evidence>
<evidence type="ECO:0000313" key="3">
    <source>
        <dbReference type="EMBL" id="KXT73797.1"/>
    </source>
</evidence>
<dbReference type="PROSITE" id="PS51186">
    <property type="entry name" value="GNAT"/>
    <property type="match status" value="1"/>
</dbReference>
<evidence type="ECO:0000256" key="1">
    <source>
        <dbReference type="ARBA" id="ARBA00022679"/>
    </source>
</evidence>
<accession>A0A139R509</accession>